<dbReference type="InterPro" id="IPR010982">
    <property type="entry name" value="Lambda_DNA-bd_dom_sf"/>
</dbReference>
<dbReference type="Proteomes" id="UP001500033">
    <property type="component" value="Unassembled WGS sequence"/>
</dbReference>
<gene>
    <name evidence="3" type="ORF">GCM10009576_088050</name>
</gene>
<dbReference type="SUPFAM" id="SSF47413">
    <property type="entry name" value="lambda repressor-like DNA-binding domains"/>
    <property type="match status" value="2"/>
</dbReference>
<sequence>MSEAPYGFNCLRLRAARKEGGLTVAEIARAASASDRTVSFYLSGQRHPRAEVLPRLARAVGVADPLDLCDLLKDGERIVHLRVRVGKSRATVAADLGWHPDTYREWETRGHAPDKMTGPRGGWEDDPGGPAGAGG</sequence>
<comment type="caution">
    <text evidence="3">The sequence shown here is derived from an EMBL/GenBank/DDBJ whole genome shotgun (WGS) entry which is preliminary data.</text>
</comment>
<dbReference type="EMBL" id="BAAAIE010000103">
    <property type="protein sequence ID" value="GAA0999502.1"/>
    <property type="molecule type" value="Genomic_DNA"/>
</dbReference>
<dbReference type="InterPro" id="IPR001387">
    <property type="entry name" value="Cro/C1-type_HTH"/>
</dbReference>
<dbReference type="Pfam" id="PF13560">
    <property type="entry name" value="HTH_31"/>
    <property type="match status" value="1"/>
</dbReference>
<feature type="domain" description="HTH cro/C1-type" evidence="2">
    <location>
        <begin position="13"/>
        <end position="68"/>
    </location>
</feature>
<dbReference type="PROSITE" id="PS50943">
    <property type="entry name" value="HTH_CROC1"/>
    <property type="match status" value="1"/>
</dbReference>
<feature type="region of interest" description="Disordered" evidence="1">
    <location>
        <begin position="107"/>
        <end position="135"/>
    </location>
</feature>
<proteinExistence type="predicted"/>
<organism evidence="3 4">
    <name type="scientific">Streptomyces rhizosphaericus</name>
    <dbReference type="NCBI Taxonomy" id="114699"/>
    <lineage>
        <taxon>Bacteria</taxon>
        <taxon>Bacillati</taxon>
        <taxon>Actinomycetota</taxon>
        <taxon>Actinomycetes</taxon>
        <taxon>Kitasatosporales</taxon>
        <taxon>Streptomycetaceae</taxon>
        <taxon>Streptomyces</taxon>
        <taxon>Streptomyces violaceusniger group</taxon>
    </lineage>
</organism>
<evidence type="ECO:0000256" key="1">
    <source>
        <dbReference type="SAM" id="MobiDB-lite"/>
    </source>
</evidence>
<name>A0ABN1SP92_9ACTN</name>
<reference evidence="3 4" key="1">
    <citation type="journal article" date="2019" name="Int. J. Syst. Evol. Microbiol.">
        <title>The Global Catalogue of Microorganisms (GCM) 10K type strain sequencing project: providing services to taxonomists for standard genome sequencing and annotation.</title>
        <authorList>
            <consortium name="The Broad Institute Genomics Platform"/>
            <consortium name="The Broad Institute Genome Sequencing Center for Infectious Disease"/>
            <person name="Wu L."/>
            <person name="Ma J."/>
        </authorList>
    </citation>
    <scope>NUCLEOTIDE SEQUENCE [LARGE SCALE GENOMIC DNA]</scope>
    <source>
        <strain evidence="3 4">JCM 11445</strain>
    </source>
</reference>
<accession>A0ABN1SP92</accession>
<evidence type="ECO:0000313" key="4">
    <source>
        <dbReference type="Proteomes" id="UP001500033"/>
    </source>
</evidence>
<keyword evidence="4" id="KW-1185">Reference proteome</keyword>
<evidence type="ECO:0000259" key="2">
    <source>
        <dbReference type="PROSITE" id="PS50943"/>
    </source>
</evidence>
<dbReference type="SMART" id="SM00530">
    <property type="entry name" value="HTH_XRE"/>
    <property type="match status" value="1"/>
</dbReference>
<evidence type="ECO:0000313" key="3">
    <source>
        <dbReference type="EMBL" id="GAA0999502.1"/>
    </source>
</evidence>
<dbReference type="CDD" id="cd00093">
    <property type="entry name" value="HTH_XRE"/>
    <property type="match status" value="2"/>
</dbReference>
<dbReference type="Gene3D" id="1.10.260.40">
    <property type="entry name" value="lambda repressor-like DNA-binding domains"/>
    <property type="match status" value="1"/>
</dbReference>
<protein>
    <recommendedName>
        <fullName evidence="2">HTH cro/C1-type domain-containing protein</fullName>
    </recommendedName>
</protein>